<evidence type="ECO:0000313" key="3">
    <source>
        <dbReference type="Proteomes" id="UP000182350"/>
    </source>
</evidence>
<sequence length="187" mass="21156">MFRNLSLKKKLLLTTLLSGFFFLVFGLAYVQYIKSVLAEEVMDSRSEALQLILAERLKAKEEFGLGLAVMLADSPRLRNAYFSGVREPALLELERVIRTFRDTTNYRGLRVQIHNAEGYSWLRSWNPEHFGDDVRFRPSIQRMLSEKRPFGVADEAGRAGFAVRGLAPIVDAGDYLGSIFSTDGRAC</sequence>
<dbReference type="SUPFAM" id="SSF103190">
    <property type="entry name" value="Sensory domain-like"/>
    <property type="match status" value="1"/>
</dbReference>
<proteinExistence type="predicted"/>
<dbReference type="Gene3D" id="3.30.450.20">
    <property type="entry name" value="PAS domain"/>
    <property type="match status" value="1"/>
</dbReference>
<dbReference type="STRING" id="1122209.SAMN02745752_01631"/>
<name>A0A1K1WZZ5_9GAMM</name>
<evidence type="ECO:0000313" key="2">
    <source>
        <dbReference type="EMBL" id="SFX42954.1"/>
    </source>
</evidence>
<reference evidence="2 3" key="1">
    <citation type="submission" date="2016-11" db="EMBL/GenBank/DDBJ databases">
        <authorList>
            <person name="Jaros S."/>
            <person name="Januszkiewicz K."/>
            <person name="Wedrychowicz H."/>
        </authorList>
    </citation>
    <scope>NUCLEOTIDE SEQUENCE [LARGE SCALE GENOMIC DNA]</scope>
    <source>
        <strain evidence="2 3">DSM 21637</strain>
    </source>
</reference>
<protein>
    <submittedName>
        <fullName evidence="2">Methyl-accepting chemotaxis protein</fullName>
    </submittedName>
</protein>
<organism evidence="2 3">
    <name type="scientific">Marinospirillum alkaliphilum DSM 21637</name>
    <dbReference type="NCBI Taxonomy" id="1122209"/>
    <lineage>
        <taxon>Bacteria</taxon>
        <taxon>Pseudomonadati</taxon>
        <taxon>Pseudomonadota</taxon>
        <taxon>Gammaproteobacteria</taxon>
        <taxon>Oceanospirillales</taxon>
        <taxon>Oceanospirillaceae</taxon>
        <taxon>Marinospirillum</taxon>
    </lineage>
</organism>
<dbReference type="OrthoDB" id="6433966at2"/>
<dbReference type="InterPro" id="IPR029150">
    <property type="entry name" value="dCache_3"/>
</dbReference>
<dbReference type="EMBL" id="FPJW01000005">
    <property type="protein sequence ID" value="SFX42954.1"/>
    <property type="molecule type" value="Genomic_DNA"/>
</dbReference>
<keyword evidence="3" id="KW-1185">Reference proteome</keyword>
<dbReference type="AlphaFoldDB" id="A0A1K1WZZ5"/>
<dbReference type="InterPro" id="IPR029151">
    <property type="entry name" value="Sensor-like_sf"/>
</dbReference>
<feature type="domain" description="Double Cache" evidence="1">
    <location>
        <begin position="46"/>
        <end position="179"/>
    </location>
</feature>
<dbReference type="Pfam" id="PF14827">
    <property type="entry name" value="dCache_3"/>
    <property type="match status" value="1"/>
</dbReference>
<dbReference type="RefSeq" id="WP_072325869.1">
    <property type="nucleotide sequence ID" value="NZ_FPJW01000005.1"/>
</dbReference>
<dbReference type="Proteomes" id="UP000182350">
    <property type="component" value="Unassembled WGS sequence"/>
</dbReference>
<evidence type="ECO:0000259" key="1">
    <source>
        <dbReference type="Pfam" id="PF14827"/>
    </source>
</evidence>
<gene>
    <name evidence="2" type="ORF">SAMN02745752_01631</name>
</gene>
<accession>A0A1K1WZZ5</accession>